<evidence type="ECO:0000256" key="1">
    <source>
        <dbReference type="ARBA" id="ARBA00004752"/>
    </source>
</evidence>
<evidence type="ECO:0000259" key="8">
    <source>
        <dbReference type="PROSITE" id="PS52029"/>
    </source>
</evidence>
<comment type="pathway">
    <text evidence="1 6">Cell wall biogenesis; peptidoglycan biosynthesis.</text>
</comment>
<dbReference type="PROSITE" id="PS52029">
    <property type="entry name" value="LD_TPASE"/>
    <property type="match status" value="1"/>
</dbReference>
<dbReference type="InterPro" id="IPR038063">
    <property type="entry name" value="Transpep_catalytic_dom"/>
</dbReference>
<keyword evidence="4 6" id="KW-0573">Peptidoglycan synthesis</keyword>
<feature type="active site" description="Proton donor/acceptor" evidence="6">
    <location>
        <position position="212"/>
    </location>
</feature>
<protein>
    <submittedName>
        <fullName evidence="9">L,D-transpeptidase family protein</fullName>
    </submittedName>
</protein>
<evidence type="ECO:0000313" key="9">
    <source>
        <dbReference type="EMBL" id="MBM3318870.1"/>
    </source>
</evidence>
<keyword evidence="7" id="KW-1133">Transmembrane helix</keyword>
<comment type="caution">
    <text evidence="9">The sequence shown here is derived from an EMBL/GenBank/DDBJ whole genome shotgun (WGS) entry which is preliminary data.</text>
</comment>
<dbReference type="GO" id="GO:0016740">
    <property type="term" value="F:transferase activity"/>
    <property type="evidence" value="ECO:0007669"/>
    <property type="project" value="UniProtKB-KW"/>
</dbReference>
<dbReference type="GO" id="GO:0071555">
    <property type="term" value="P:cell wall organization"/>
    <property type="evidence" value="ECO:0007669"/>
    <property type="project" value="UniProtKB-UniRule"/>
</dbReference>
<evidence type="ECO:0000256" key="5">
    <source>
        <dbReference type="ARBA" id="ARBA00023316"/>
    </source>
</evidence>
<dbReference type="Proteomes" id="UP000748308">
    <property type="component" value="Unassembled WGS sequence"/>
</dbReference>
<dbReference type="GO" id="GO:0005576">
    <property type="term" value="C:extracellular region"/>
    <property type="evidence" value="ECO:0007669"/>
    <property type="project" value="TreeGrafter"/>
</dbReference>
<organism evidence="9 10">
    <name type="scientific">Eiseniibacteriota bacterium</name>
    <dbReference type="NCBI Taxonomy" id="2212470"/>
    <lineage>
        <taxon>Bacteria</taxon>
        <taxon>Candidatus Eiseniibacteriota</taxon>
    </lineage>
</organism>
<dbReference type="Pfam" id="PF03734">
    <property type="entry name" value="YkuD"/>
    <property type="match status" value="1"/>
</dbReference>
<dbReference type="InterPro" id="IPR050979">
    <property type="entry name" value="LD-transpeptidase"/>
</dbReference>
<dbReference type="GO" id="GO:0008360">
    <property type="term" value="P:regulation of cell shape"/>
    <property type="evidence" value="ECO:0007669"/>
    <property type="project" value="UniProtKB-UniRule"/>
</dbReference>
<keyword evidence="7" id="KW-0812">Transmembrane</keyword>
<reference evidence="9" key="1">
    <citation type="submission" date="2019-03" db="EMBL/GenBank/DDBJ databases">
        <title>Lake Tanganyika Metagenome-Assembled Genomes (MAGs).</title>
        <authorList>
            <person name="Tran P."/>
        </authorList>
    </citation>
    <scope>NUCLEOTIDE SEQUENCE</scope>
    <source>
        <strain evidence="9">M_DeepCast_400m_m2_100</strain>
    </source>
</reference>
<name>A0A938BS06_UNCEI</name>
<evidence type="ECO:0000256" key="3">
    <source>
        <dbReference type="ARBA" id="ARBA00022960"/>
    </source>
</evidence>
<evidence type="ECO:0000256" key="4">
    <source>
        <dbReference type="ARBA" id="ARBA00022984"/>
    </source>
</evidence>
<feature type="domain" description="L,D-TPase catalytic" evidence="8">
    <location>
        <begin position="108"/>
        <end position="252"/>
    </location>
</feature>
<dbReference type="EMBL" id="VGIY01000521">
    <property type="protein sequence ID" value="MBM3318870.1"/>
    <property type="molecule type" value="Genomic_DNA"/>
</dbReference>
<dbReference type="GO" id="GO:0018104">
    <property type="term" value="P:peptidoglycan-protein cross-linking"/>
    <property type="evidence" value="ECO:0007669"/>
    <property type="project" value="TreeGrafter"/>
</dbReference>
<dbReference type="GO" id="GO:0071972">
    <property type="term" value="F:peptidoglycan L,D-transpeptidase activity"/>
    <property type="evidence" value="ECO:0007669"/>
    <property type="project" value="TreeGrafter"/>
</dbReference>
<evidence type="ECO:0000256" key="2">
    <source>
        <dbReference type="ARBA" id="ARBA00022679"/>
    </source>
</evidence>
<evidence type="ECO:0000256" key="6">
    <source>
        <dbReference type="PROSITE-ProRule" id="PRU01373"/>
    </source>
</evidence>
<evidence type="ECO:0000313" key="10">
    <source>
        <dbReference type="Proteomes" id="UP000748308"/>
    </source>
</evidence>
<accession>A0A938BS06</accession>
<dbReference type="PANTHER" id="PTHR30582">
    <property type="entry name" value="L,D-TRANSPEPTIDASE"/>
    <property type="match status" value="1"/>
</dbReference>
<dbReference type="CDD" id="cd16913">
    <property type="entry name" value="YkuD_like"/>
    <property type="match status" value="1"/>
</dbReference>
<feature type="transmembrane region" description="Helical" evidence="7">
    <location>
        <begin position="30"/>
        <end position="50"/>
    </location>
</feature>
<sequence>MGILYESDIGPVIPAALRVPRRPAPLRRGWVLVLAVAGSIALTAVAWLLLTGFAAHPFPQAISGRMHRWGGEAPALPAGMTRERQIAQLTAERRRLEAALARKIPRGHYIVIDQTHNRLHLMRQNERLMEAVCSAGSGMVLLEGSGRKRTWVFDTPRGVHTVLRRVEKPVWKKPDWAFVEEGLPLPRRDDERIEYGVLGEYAFHFGNGYMIHGTLYERLLGRSVTHGCIRLGRENLRRLWKDCPVGTPIYVY</sequence>
<dbReference type="SUPFAM" id="SSF141523">
    <property type="entry name" value="L,D-transpeptidase catalytic domain-like"/>
    <property type="match status" value="1"/>
</dbReference>
<dbReference type="PANTHER" id="PTHR30582:SF2">
    <property type="entry name" value="L,D-TRANSPEPTIDASE YCIB-RELATED"/>
    <property type="match status" value="1"/>
</dbReference>
<keyword evidence="3 6" id="KW-0133">Cell shape</keyword>
<proteinExistence type="predicted"/>
<gene>
    <name evidence="9" type="ORF">FJY75_13560</name>
</gene>
<dbReference type="Gene3D" id="2.40.440.10">
    <property type="entry name" value="L,D-transpeptidase catalytic domain-like"/>
    <property type="match status" value="1"/>
</dbReference>
<dbReference type="InterPro" id="IPR005490">
    <property type="entry name" value="LD_TPept_cat_dom"/>
</dbReference>
<feature type="active site" description="Nucleophile" evidence="6">
    <location>
        <position position="228"/>
    </location>
</feature>
<keyword evidence="2" id="KW-0808">Transferase</keyword>
<dbReference type="AlphaFoldDB" id="A0A938BS06"/>
<keyword evidence="5 6" id="KW-0961">Cell wall biogenesis/degradation</keyword>
<evidence type="ECO:0000256" key="7">
    <source>
        <dbReference type="SAM" id="Phobius"/>
    </source>
</evidence>
<keyword evidence="7" id="KW-0472">Membrane</keyword>